<evidence type="ECO:0000256" key="7">
    <source>
        <dbReference type="SAM" id="Phobius"/>
    </source>
</evidence>
<keyword evidence="10" id="KW-1185">Reference proteome</keyword>
<evidence type="ECO:0000256" key="3">
    <source>
        <dbReference type="ARBA" id="ARBA00022692"/>
    </source>
</evidence>
<feature type="transmembrane region" description="Helical" evidence="7">
    <location>
        <begin position="45"/>
        <end position="65"/>
    </location>
</feature>
<dbReference type="Pfam" id="PF02656">
    <property type="entry name" value="DUF202"/>
    <property type="match status" value="1"/>
</dbReference>
<keyword evidence="5 7" id="KW-0472">Membrane</keyword>
<protein>
    <submittedName>
        <fullName evidence="9">Inner membrane protein</fullName>
    </submittedName>
</protein>
<feature type="region of interest" description="Disordered" evidence="6">
    <location>
        <begin position="1"/>
        <end position="35"/>
    </location>
</feature>
<feature type="transmembrane region" description="Helical" evidence="7">
    <location>
        <begin position="110"/>
        <end position="137"/>
    </location>
</feature>
<evidence type="ECO:0000313" key="9">
    <source>
        <dbReference type="EMBL" id="SLM98010.1"/>
    </source>
</evidence>
<keyword evidence="2" id="KW-1003">Cell membrane</keyword>
<dbReference type="AlphaFoldDB" id="A0A1X6XFU9"/>
<evidence type="ECO:0000259" key="8">
    <source>
        <dbReference type="Pfam" id="PF02656"/>
    </source>
</evidence>
<keyword evidence="4 7" id="KW-1133">Transmembrane helix</keyword>
<dbReference type="InterPro" id="IPR052053">
    <property type="entry name" value="IM_YidH-like"/>
</dbReference>
<dbReference type="PANTHER" id="PTHR34187">
    <property type="entry name" value="FGR18P"/>
    <property type="match status" value="1"/>
</dbReference>
<dbReference type="Proteomes" id="UP000196581">
    <property type="component" value="Unassembled WGS sequence"/>
</dbReference>
<dbReference type="GO" id="GO:0005886">
    <property type="term" value="C:plasma membrane"/>
    <property type="evidence" value="ECO:0007669"/>
    <property type="project" value="UniProtKB-SubCell"/>
</dbReference>
<gene>
    <name evidence="9" type="ORF">FM105_08100</name>
</gene>
<proteinExistence type="predicted"/>
<feature type="domain" description="DUF202" evidence="8">
    <location>
        <begin position="36"/>
        <end position="103"/>
    </location>
</feature>
<dbReference type="EMBL" id="FWFF01000014">
    <property type="protein sequence ID" value="SLM98010.1"/>
    <property type="molecule type" value="Genomic_DNA"/>
</dbReference>
<evidence type="ECO:0000313" key="10">
    <source>
        <dbReference type="Proteomes" id="UP000196581"/>
    </source>
</evidence>
<name>A0A1X6XFU9_9MICO</name>
<reference evidence="10" key="1">
    <citation type="submission" date="2017-02" db="EMBL/GenBank/DDBJ databases">
        <authorList>
            <person name="Dridi B."/>
        </authorList>
    </citation>
    <scope>NUCLEOTIDE SEQUENCE [LARGE SCALE GENOMIC DNA]</scope>
    <source>
        <strain evidence="10">B Co 03.10</strain>
    </source>
</reference>
<comment type="subcellular location">
    <subcellularLocation>
        <location evidence="1">Cell membrane</location>
        <topology evidence="1">Multi-pass membrane protein</topology>
    </subcellularLocation>
</comment>
<feature type="transmembrane region" description="Helical" evidence="7">
    <location>
        <begin position="77"/>
        <end position="98"/>
    </location>
</feature>
<organism evidence="9 10">
    <name type="scientific">Brevibacterium yomogidense</name>
    <dbReference type="NCBI Taxonomy" id="946573"/>
    <lineage>
        <taxon>Bacteria</taxon>
        <taxon>Bacillati</taxon>
        <taxon>Actinomycetota</taxon>
        <taxon>Actinomycetes</taxon>
        <taxon>Micrococcales</taxon>
        <taxon>Brevibacteriaceae</taxon>
        <taxon>Brevibacterium</taxon>
    </lineage>
</organism>
<accession>A0A1X6XFU9</accession>
<dbReference type="InterPro" id="IPR003807">
    <property type="entry name" value="DUF202"/>
</dbReference>
<feature type="compositionally biased region" description="Low complexity" evidence="6">
    <location>
        <begin position="1"/>
        <end position="13"/>
    </location>
</feature>
<evidence type="ECO:0000256" key="4">
    <source>
        <dbReference type="ARBA" id="ARBA00022989"/>
    </source>
</evidence>
<dbReference type="PANTHER" id="PTHR34187:SF2">
    <property type="entry name" value="DUF202 DOMAIN-CONTAINING PROTEIN"/>
    <property type="match status" value="1"/>
</dbReference>
<evidence type="ECO:0000256" key="5">
    <source>
        <dbReference type="ARBA" id="ARBA00023136"/>
    </source>
</evidence>
<evidence type="ECO:0000256" key="1">
    <source>
        <dbReference type="ARBA" id="ARBA00004651"/>
    </source>
</evidence>
<sequence length="138" mass="14567">MNTSEESSPLSDSDSGDTPMATQRGLFRAGDDPDPRFTLANERTFLSWIRTALAFVAGGIAVEAFTQDLFPVTVRQGLAVILLLLGMLLAGGAAVRWVRVENAMRTHRALPIPLIVPIISIVSALAAGALALVIALAV</sequence>
<evidence type="ECO:0000256" key="2">
    <source>
        <dbReference type="ARBA" id="ARBA00022475"/>
    </source>
</evidence>
<keyword evidence="3 7" id="KW-0812">Transmembrane</keyword>
<evidence type="ECO:0000256" key="6">
    <source>
        <dbReference type="SAM" id="MobiDB-lite"/>
    </source>
</evidence>